<dbReference type="GO" id="GO:0005524">
    <property type="term" value="F:ATP binding"/>
    <property type="evidence" value="ECO:0007669"/>
    <property type="project" value="UniProtKB-KW"/>
</dbReference>
<evidence type="ECO:0000256" key="1">
    <source>
        <dbReference type="ARBA" id="ARBA00000085"/>
    </source>
</evidence>
<keyword evidence="5" id="KW-0547">Nucleotide-binding</keyword>
<dbReference type="PANTHER" id="PTHR43065:SF10">
    <property type="entry name" value="PEROXIDE STRESS-ACTIVATED HISTIDINE KINASE MAK3"/>
    <property type="match status" value="1"/>
</dbReference>
<gene>
    <name evidence="11" type="ORF">FHR20_003229</name>
</gene>
<accession>A0A7X5V2P5</accession>
<evidence type="ECO:0000256" key="9">
    <source>
        <dbReference type="SAM" id="Phobius"/>
    </source>
</evidence>
<dbReference type="SMART" id="SM00387">
    <property type="entry name" value="HATPase_c"/>
    <property type="match status" value="1"/>
</dbReference>
<dbReference type="PROSITE" id="PS50109">
    <property type="entry name" value="HIS_KIN"/>
    <property type="match status" value="1"/>
</dbReference>
<dbReference type="Gene3D" id="3.30.565.10">
    <property type="entry name" value="Histidine kinase-like ATPase, C-terminal domain"/>
    <property type="match status" value="1"/>
</dbReference>
<keyword evidence="9" id="KW-0472">Membrane</keyword>
<keyword evidence="9" id="KW-1133">Transmembrane helix</keyword>
<keyword evidence="3" id="KW-0597">Phosphoprotein</keyword>
<dbReference type="SUPFAM" id="SSF47384">
    <property type="entry name" value="Homodimeric domain of signal transducing histidine kinase"/>
    <property type="match status" value="1"/>
</dbReference>
<dbReference type="InterPro" id="IPR003594">
    <property type="entry name" value="HATPase_dom"/>
</dbReference>
<dbReference type="InterPro" id="IPR004358">
    <property type="entry name" value="Sig_transdc_His_kin-like_C"/>
</dbReference>
<proteinExistence type="predicted"/>
<keyword evidence="8" id="KW-0902">Two-component regulatory system</keyword>
<dbReference type="InterPro" id="IPR005467">
    <property type="entry name" value="His_kinase_dom"/>
</dbReference>
<keyword evidence="6 11" id="KW-0418">Kinase</keyword>
<dbReference type="PANTHER" id="PTHR43065">
    <property type="entry name" value="SENSOR HISTIDINE KINASE"/>
    <property type="match status" value="1"/>
</dbReference>
<evidence type="ECO:0000256" key="5">
    <source>
        <dbReference type="ARBA" id="ARBA00022741"/>
    </source>
</evidence>
<dbReference type="RefSeq" id="WP_167300622.1">
    <property type="nucleotide sequence ID" value="NZ_JAASQV010000003.1"/>
</dbReference>
<dbReference type="AlphaFoldDB" id="A0A7X5V2P5"/>
<dbReference type="SMART" id="SM00388">
    <property type="entry name" value="HisKA"/>
    <property type="match status" value="1"/>
</dbReference>
<feature type="transmembrane region" description="Helical" evidence="9">
    <location>
        <begin position="28"/>
        <end position="45"/>
    </location>
</feature>
<evidence type="ECO:0000256" key="8">
    <source>
        <dbReference type="ARBA" id="ARBA00023012"/>
    </source>
</evidence>
<comment type="caution">
    <text evidence="11">The sequence shown here is derived from an EMBL/GenBank/DDBJ whole genome shotgun (WGS) entry which is preliminary data.</text>
</comment>
<evidence type="ECO:0000256" key="7">
    <source>
        <dbReference type="ARBA" id="ARBA00022840"/>
    </source>
</evidence>
<dbReference type="Pfam" id="PF00512">
    <property type="entry name" value="HisKA"/>
    <property type="match status" value="1"/>
</dbReference>
<dbReference type="InterPro" id="IPR036890">
    <property type="entry name" value="HATPase_C_sf"/>
</dbReference>
<dbReference type="InterPro" id="IPR036097">
    <property type="entry name" value="HisK_dim/P_sf"/>
</dbReference>
<evidence type="ECO:0000256" key="3">
    <source>
        <dbReference type="ARBA" id="ARBA00022553"/>
    </source>
</evidence>
<evidence type="ECO:0000256" key="4">
    <source>
        <dbReference type="ARBA" id="ARBA00022679"/>
    </source>
</evidence>
<dbReference type="EC" id="2.7.13.3" evidence="2"/>
<dbReference type="PRINTS" id="PR00344">
    <property type="entry name" value="BCTRLSENSOR"/>
</dbReference>
<keyword evidence="4" id="KW-0808">Transferase</keyword>
<evidence type="ECO:0000256" key="6">
    <source>
        <dbReference type="ARBA" id="ARBA00022777"/>
    </source>
</evidence>
<organism evidence="11 12">
    <name type="scientific">Sphingomonas leidyi</name>
    <dbReference type="NCBI Taxonomy" id="68569"/>
    <lineage>
        <taxon>Bacteria</taxon>
        <taxon>Pseudomonadati</taxon>
        <taxon>Pseudomonadota</taxon>
        <taxon>Alphaproteobacteria</taxon>
        <taxon>Sphingomonadales</taxon>
        <taxon>Sphingomonadaceae</taxon>
        <taxon>Sphingomonas</taxon>
    </lineage>
</organism>
<evidence type="ECO:0000256" key="2">
    <source>
        <dbReference type="ARBA" id="ARBA00012438"/>
    </source>
</evidence>
<name>A0A7X5V2P5_9SPHN</name>
<keyword evidence="9" id="KW-0812">Transmembrane</keyword>
<evidence type="ECO:0000313" key="12">
    <source>
        <dbReference type="Proteomes" id="UP000564677"/>
    </source>
</evidence>
<reference evidence="11 12" key="1">
    <citation type="submission" date="2020-03" db="EMBL/GenBank/DDBJ databases">
        <title>Genomic Encyclopedia of Type Strains, Phase IV (KMG-IV): sequencing the most valuable type-strain genomes for metagenomic binning, comparative biology and taxonomic classification.</title>
        <authorList>
            <person name="Goeker M."/>
        </authorList>
    </citation>
    <scope>NUCLEOTIDE SEQUENCE [LARGE SCALE GENOMIC DNA]</scope>
    <source>
        <strain evidence="11 12">DSM 4733</strain>
    </source>
</reference>
<dbReference type="Gene3D" id="1.10.287.130">
    <property type="match status" value="1"/>
</dbReference>
<dbReference type="EMBL" id="JAASQV010000003">
    <property type="protein sequence ID" value="NIJ66256.1"/>
    <property type="molecule type" value="Genomic_DNA"/>
</dbReference>
<evidence type="ECO:0000259" key="10">
    <source>
        <dbReference type="PROSITE" id="PS50109"/>
    </source>
</evidence>
<dbReference type="CDD" id="cd00082">
    <property type="entry name" value="HisKA"/>
    <property type="match status" value="1"/>
</dbReference>
<protein>
    <recommendedName>
        <fullName evidence="2">histidine kinase</fullName>
        <ecNumber evidence="2">2.7.13.3</ecNumber>
    </recommendedName>
</protein>
<dbReference type="Proteomes" id="UP000564677">
    <property type="component" value="Unassembled WGS sequence"/>
</dbReference>
<comment type="catalytic activity">
    <reaction evidence="1">
        <text>ATP + protein L-histidine = ADP + protein N-phospho-L-histidine.</text>
        <dbReference type="EC" id="2.7.13.3"/>
    </reaction>
</comment>
<dbReference type="GO" id="GO:0000155">
    <property type="term" value="F:phosphorelay sensor kinase activity"/>
    <property type="evidence" value="ECO:0007669"/>
    <property type="project" value="InterPro"/>
</dbReference>
<feature type="domain" description="Histidine kinase" evidence="10">
    <location>
        <begin position="128"/>
        <end position="343"/>
    </location>
</feature>
<keyword evidence="7" id="KW-0067">ATP-binding</keyword>
<dbReference type="Pfam" id="PF02518">
    <property type="entry name" value="HATPase_c"/>
    <property type="match status" value="1"/>
</dbReference>
<sequence>MQWKSWLQAVAIAALMAGIFIADTVTDLEIAAAIFYIAIILLAIGRFPRRNVIALAGLCILLTLVSSALTAGGSREAGIVNMAISTSAIGITTWLALRVVAAEAAAHQARAQLVRIARVTGLGELTASIAHEVNQPLAGIVSSGNACLRWLGQDPPNVEKARGSAERILGDANRAAAVIQRVRSLARHEAPRRERVDLNETIGEAILFAQGELDRGGISLTLELAETLPVVLADRVQLLQVVGNLLLNAIEVLARVPEADRRIAIATTAEDPSVVMTIADSGMGFAAGAREQLFEAFWTTREGGTGIGLTISRAIVEAHGGRIWAAANAPSGAIFRVSLPISGARQ</sequence>
<feature type="transmembrane region" description="Helical" evidence="9">
    <location>
        <begin position="52"/>
        <end position="73"/>
    </location>
</feature>
<keyword evidence="12" id="KW-1185">Reference proteome</keyword>
<dbReference type="InterPro" id="IPR003661">
    <property type="entry name" value="HisK_dim/P_dom"/>
</dbReference>
<evidence type="ECO:0000313" key="11">
    <source>
        <dbReference type="EMBL" id="NIJ66256.1"/>
    </source>
</evidence>
<feature type="transmembrane region" description="Helical" evidence="9">
    <location>
        <begin position="79"/>
        <end position="100"/>
    </location>
</feature>
<dbReference type="SUPFAM" id="SSF55874">
    <property type="entry name" value="ATPase domain of HSP90 chaperone/DNA topoisomerase II/histidine kinase"/>
    <property type="match status" value="1"/>
</dbReference>
<feature type="transmembrane region" description="Helical" evidence="9">
    <location>
        <begin position="5"/>
        <end position="22"/>
    </location>
</feature>